<feature type="transmembrane region" description="Helical" evidence="5">
    <location>
        <begin position="282"/>
        <end position="301"/>
    </location>
</feature>
<evidence type="ECO:0000256" key="1">
    <source>
        <dbReference type="ARBA" id="ARBA00004370"/>
    </source>
</evidence>
<feature type="transmembrane region" description="Helical" evidence="5">
    <location>
        <begin position="34"/>
        <end position="56"/>
    </location>
</feature>
<protein>
    <recommendedName>
        <fullName evidence="6">G-protein coupled receptors family 1 profile domain-containing protein</fullName>
    </recommendedName>
</protein>
<keyword evidence="2 5" id="KW-0812">Transmembrane</keyword>
<feature type="transmembrane region" description="Helical" evidence="5">
    <location>
        <begin position="238"/>
        <end position="262"/>
    </location>
</feature>
<dbReference type="CDD" id="cd14978">
    <property type="entry name" value="7tmA_FMRFamide_R-like"/>
    <property type="match status" value="1"/>
</dbReference>
<dbReference type="SUPFAM" id="SSF81321">
    <property type="entry name" value="Family A G protein-coupled receptor-like"/>
    <property type="match status" value="1"/>
</dbReference>
<feature type="non-terminal residue" evidence="7">
    <location>
        <position position="1"/>
    </location>
</feature>
<keyword evidence="3 5" id="KW-1133">Transmembrane helix</keyword>
<gene>
    <name evidence="7" type="ORF">PFISCL1PPCAC_7118</name>
</gene>
<dbReference type="Proteomes" id="UP001432322">
    <property type="component" value="Unassembled WGS sequence"/>
</dbReference>
<dbReference type="Gene3D" id="1.20.1070.10">
    <property type="entry name" value="Rhodopsin 7-helix transmembrane proteins"/>
    <property type="match status" value="1"/>
</dbReference>
<dbReference type="GO" id="GO:0016020">
    <property type="term" value="C:membrane"/>
    <property type="evidence" value="ECO:0007669"/>
    <property type="project" value="UniProtKB-SubCell"/>
</dbReference>
<organism evidence="7 8">
    <name type="scientific">Pristionchus fissidentatus</name>
    <dbReference type="NCBI Taxonomy" id="1538716"/>
    <lineage>
        <taxon>Eukaryota</taxon>
        <taxon>Metazoa</taxon>
        <taxon>Ecdysozoa</taxon>
        <taxon>Nematoda</taxon>
        <taxon>Chromadorea</taxon>
        <taxon>Rhabditida</taxon>
        <taxon>Rhabditina</taxon>
        <taxon>Diplogasteromorpha</taxon>
        <taxon>Diplogasteroidea</taxon>
        <taxon>Neodiplogasteridae</taxon>
        <taxon>Pristionchus</taxon>
    </lineage>
</organism>
<sequence>RWYMAVGGTSLSVLSLFCNSLIAIVLIRSKHSHFFFFALLAISDTFLSLMYGPVIAMEIIKDVIREVWLNRTFWNYMPALLTLCNVSMTFSTFLIILATVERYMITEKSERLRWFRSHRGLLAFIAFVFACLLKGFMFWEFVMLPNEPCQGTLMERELSLTALSENLIYSKVVKFYVRNIFTVLIPFFYLIILNILIVLTLRRQQRAAAMFRFATSRHKANCASIHILQLKVRSATRLTVLIVCSYLISNALNVAITIAEYVDYGWLTNETNYPAYEFTTDFTSVLYIFVCATRLIVYVTCNEEIRNEVIAFLCGMSSYNRKGFRKQSNSAPKGAASELDSIALTIARRFIGTDLASAVDAVRTTEENDNEPLDAKSRAVVIANGYTLCTSDEV</sequence>
<feature type="transmembrane region" description="Helical" evidence="5">
    <location>
        <begin position="180"/>
        <end position="201"/>
    </location>
</feature>
<keyword evidence="8" id="KW-1185">Reference proteome</keyword>
<evidence type="ECO:0000313" key="8">
    <source>
        <dbReference type="Proteomes" id="UP001432322"/>
    </source>
</evidence>
<comment type="subcellular location">
    <subcellularLocation>
        <location evidence="1">Membrane</location>
    </subcellularLocation>
</comment>
<evidence type="ECO:0000256" key="4">
    <source>
        <dbReference type="ARBA" id="ARBA00023136"/>
    </source>
</evidence>
<evidence type="ECO:0000313" key="7">
    <source>
        <dbReference type="EMBL" id="GMT15821.1"/>
    </source>
</evidence>
<dbReference type="InterPro" id="IPR017452">
    <property type="entry name" value="GPCR_Rhodpsn_7TM"/>
</dbReference>
<dbReference type="EMBL" id="BTSY01000002">
    <property type="protein sequence ID" value="GMT15821.1"/>
    <property type="molecule type" value="Genomic_DNA"/>
</dbReference>
<reference evidence="7" key="1">
    <citation type="submission" date="2023-10" db="EMBL/GenBank/DDBJ databases">
        <title>Genome assembly of Pristionchus species.</title>
        <authorList>
            <person name="Yoshida K."/>
            <person name="Sommer R.J."/>
        </authorList>
    </citation>
    <scope>NUCLEOTIDE SEQUENCE</scope>
    <source>
        <strain evidence="7">RS5133</strain>
    </source>
</reference>
<feature type="transmembrane region" description="Helical" evidence="5">
    <location>
        <begin position="76"/>
        <end position="100"/>
    </location>
</feature>
<dbReference type="AlphaFoldDB" id="A0AAV5V8X8"/>
<proteinExistence type="predicted"/>
<evidence type="ECO:0000256" key="2">
    <source>
        <dbReference type="ARBA" id="ARBA00022692"/>
    </source>
</evidence>
<name>A0AAV5V8X8_9BILA</name>
<keyword evidence="4 5" id="KW-0472">Membrane</keyword>
<evidence type="ECO:0000256" key="3">
    <source>
        <dbReference type="ARBA" id="ARBA00022989"/>
    </source>
</evidence>
<accession>A0AAV5V8X8</accession>
<dbReference type="PROSITE" id="PS50262">
    <property type="entry name" value="G_PROTEIN_RECEP_F1_2"/>
    <property type="match status" value="1"/>
</dbReference>
<feature type="transmembrane region" description="Helical" evidence="5">
    <location>
        <begin position="6"/>
        <end position="27"/>
    </location>
</feature>
<evidence type="ECO:0000256" key="5">
    <source>
        <dbReference type="SAM" id="Phobius"/>
    </source>
</evidence>
<comment type="caution">
    <text evidence="7">The sequence shown here is derived from an EMBL/GenBank/DDBJ whole genome shotgun (WGS) entry which is preliminary data.</text>
</comment>
<feature type="domain" description="G-protein coupled receptors family 1 profile" evidence="6">
    <location>
        <begin position="8"/>
        <end position="298"/>
    </location>
</feature>
<dbReference type="PANTHER" id="PTHR46709">
    <property type="entry name" value="PROTEIN CBG23488-RELATED"/>
    <property type="match status" value="1"/>
</dbReference>
<feature type="transmembrane region" description="Helical" evidence="5">
    <location>
        <begin position="121"/>
        <end position="139"/>
    </location>
</feature>
<dbReference type="PANTHER" id="PTHR46709:SF5">
    <property type="entry name" value="G-PROTEIN COUPLED RECEPTORS FAMILY 1 PROFILE DOMAIN-CONTAINING PROTEIN"/>
    <property type="match status" value="1"/>
</dbReference>
<evidence type="ECO:0000259" key="6">
    <source>
        <dbReference type="PROSITE" id="PS50262"/>
    </source>
</evidence>